<dbReference type="InterPro" id="IPR004553">
    <property type="entry name" value="HMG_CoA_Rdtase_bac-typ"/>
</dbReference>
<dbReference type="PROSITE" id="PS50065">
    <property type="entry name" value="HMG_COA_REDUCTASE_4"/>
    <property type="match status" value="1"/>
</dbReference>
<dbReference type="EMBL" id="JACHNZ010000003">
    <property type="protein sequence ID" value="MBB4630849.1"/>
    <property type="molecule type" value="Genomic_DNA"/>
</dbReference>
<comment type="catalytic activity">
    <reaction evidence="3">
        <text>(R)-mevalonate + 2 NAD(+) + CoA = (3S)-3-hydroxy-3-methylglutaryl-CoA + 2 NADH + 2 H(+)</text>
        <dbReference type="Rhea" id="RHEA:14833"/>
        <dbReference type="ChEBI" id="CHEBI:15378"/>
        <dbReference type="ChEBI" id="CHEBI:36464"/>
        <dbReference type="ChEBI" id="CHEBI:43074"/>
        <dbReference type="ChEBI" id="CHEBI:57287"/>
        <dbReference type="ChEBI" id="CHEBI:57540"/>
        <dbReference type="ChEBI" id="CHEBI:57945"/>
        <dbReference type="EC" id="1.1.1.88"/>
    </reaction>
</comment>
<dbReference type="AlphaFoldDB" id="A0A7W7AYR6"/>
<dbReference type="UniPathway" id="UPA00257">
    <property type="reaction ID" value="UER00367"/>
</dbReference>
<organism evidence="4 5">
    <name type="scientific">Sphingosinicella soli</name>
    <dbReference type="NCBI Taxonomy" id="333708"/>
    <lineage>
        <taxon>Bacteria</taxon>
        <taxon>Pseudomonadati</taxon>
        <taxon>Pseudomonadota</taxon>
        <taxon>Alphaproteobacteria</taxon>
        <taxon>Sphingomonadales</taxon>
        <taxon>Sphingosinicellaceae</taxon>
        <taxon>Sphingosinicella</taxon>
    </lineage>
</organism>
<evidence type="ECO:0000256" key="2">
    <source>
        <dbReference type="ARBA" id="ARBA00023002"/>
    </source>
</evidence>
<evidence type="ECO:0000313" key="4">
    <source>
        <dbReference type="EMBL" id="MBB4630849.1"/>
    </source>
</evidence>
<dbReference type="InterPro" id="IPR009023">
    <property type="entry name" value="HMG_CoA_Rdtase_NAD(P)-bd_sf"/>
</dbReference>
<comment type="caution">
    <text evidence="4">The sequence shown here is derived from an EMBL/GenBank/DDBJ whole genome shotgun (WGS) entry which is preliminary data.</text>
</comment>
<dbReference type="Gene3D" id="1.10.8.660">
    <property type="match status" value="1"/>
</dbReference>
<dbReference type="SUPFAM" id="SSF55035">
    <property type="entry name" value="NAD-binding domain of HMG-CoA reductase"/>
    <property type="match status" value="1"/>
</dbReference>
<dbReference type="InterPro" id="IPR002202">
    <property type="entry name" value="HMG_CoA_Rdtase"/>
</dbReference>
<dbReference type="Gene3D" id="3.90.770.10">
    <property type="entry name" value="3-hydroxy-3-methylglutaryl-coenzyme A Reductase, Chain A, domain 2"/>
    <property type="match status" value="2"/>
</dbReference>
<comment type="similarity">
    <text evidence="1 3">Belongs to the HMG-CoA reductase family.</text>
</comment>
<name>A0A7W7AYR6_9SPHN</name>
<dbReference type="GO" id="GO:0015936">
    <property type="term" value="P:coenzyme A metabolic process"/>
    <property type="evidence" value="ECO:0007669"/>
    <property type="project" value="InterPro"/>
</dbReference>
<dbReference type="InterPro" id="IPR009029">
    <property type="entry name" value="HMG_CoA_Rdtase_sub-bd_dom_sf"/>
</dbReference>
<gene>
    <name evidence="4" type="ORF">GGQ98_000454</name>
</gene>
<dbReference type="Pfam" id="PF00368">
    <property type="entry name" value="HMG-CoA_red"/>
    <property type="match status" value="1"/>
</dbReference>
<comment type="pathway">
    <text evidence="3">Metabolic intermediate metabolism; (R)-mevalonate degradation; (S)-3-hydroxy-3-methylglutaryl-CoA from (R)-mevalonate: step 1/1.</text>
</comment>
<dbReference type="SUPFAM" id="SSF56542">
    <property type="entry name" value="Substrate-binding domain of HMG-CoA reductase"/>
    <property type="match status" value="1"/>
</dbReference>
<sequence>MIENMVTTIAVPVGIATNMRVDERDVLVPMATEESSVIAAVGNSARQCYESGGFTTSMSGTEMIAQIQLLDIPDPVRARFLILERRAEIERICNACDPILVSLGGGFRDLDVRLIGTDSGCMVITHIVIDTHDAMGANAVNSMAERLAPDIAAWTGGRTLLRILSNLADRRVVRARATWTCEAIGGAEIRDAMIAAYKFADNDPYRAATHNKGIMNGISAVVLATGNDTRAVESGAHAFAARTGRYRSLTQWEVTSGGDLAGAIELPLAVGLVGGAVKIHPTARALLAILQVQTAGELARIIAAVGLAQNFGAMKALVTEGIQRGHMSLHAQNVAFAAGAVGDEVAEVARRIIDRKSINEAAARAALVELRGPA</sequence>
<accession>A0A7W7AYR6</accession>
<dbReference type="EC" id="1.1.1.88" evidence="3"/>
<protein>
    <recommendedName>
        <fullName evidence="3">3-hydroxy-3-methylglutaryl coenzyme A reductase</fullName>
        <shortName evidence="3">HMG-CoA reductase</shortName>
        <ecNumber evidence="3">1.1.1.88</ecNumber>
    </recommendedName>
</protein>
<dbReference type="CDD" id="cd00644">
    <property type="entry name" value="HMG-CoA_reductase_classII"/>
    <property type="match status" value="1"/>
</dbReference>
<keyword evidence="5" id="KW-1185">Reference proteome</keyword>
<dbReference type="GO" id="GO:0004420">
    <property type="term" value="F:hydroxymethylglutaryl-CoA reductase (NADPH) activity"/>
    <property type="evidence" value="ECO:0007669"/>
    <property type="project" value="InterPro"/>
</dbReference>
<dbReference type="InterPro" id="IPR023074">
    <property type="entry name" value="HMG_CoA_Rdtase_cat_sf"/>
</dbReference>
<proteinExistence type="inferred from homology"/>
<dbReference type="GO" id="GO:0140643">
    <property type="term" value="F:hydroxymethylglutaryl-CoA reductase (NADH) activity"/>
    <property type="evidence" value="ECO:0007669"/>
    <property type="project" value="UniProtKB-EC"/>
</dbReference>
<dbReference type="PANTHER" id="PTHR10572:SF24">
    <property type="entry name" value="3-HYDROXY-3-METHYLGLUTARYL-COENZYME A REDUCTASE"/>
    <property type="match status" value="1"/>
</dbReference>
<evidence type="ECO:0000313" key="5">
    <source>
        <dbReference type="Proteomes" id="UP000566324"/>
    </source>
</evidence>
<keyword evidence="2 3" id="KW-0560">Oxidoreductase</keyword>
<dbReference type="PROSITE" id="PS01192">
    <property type="entry name" value="HMG_COA_REDUCTASE_3"/>
    <property type="match status" value="1"/>
</dbReference>
<dbReference type="Proteomes" id="UP000566324">
    <property type="component" value="Unassembled WGS sequence"/>
</dbReference>
<keyword evidence="3" id="KW-0520">NAD</keyword>
<dbReference type="InterPro" id="IPR023076">
    <property type="entry name" value="HMG_CoA_Rdtase_CS"/>
</dbReference>
<dbReference type="PANTHER" id="PTHR10572">
    <property type="entry name" value="3-HYDROXY-3-METHYLGLUTARYL-COENZYME A REDUCTASE"/>
    <property type="match status" value="1"/>
</dbReference>
<dbReference type="PRINTS" id="PR00071">
    <property type="entry name" value="HMGCOARDTASE"/>
</dbReference>
<reference evidence="4 5" key="1">
    <citation type="submission" date="2020-08" db="EMBL/GenBank/DDBJ databases">
        <title>Genomic Encyclopedia of Type Strains, Phase IV (KMG-IV): sequencing the most valuable type-strain genomes for metagenomic binning, comparative biology and taxonomic classification.</title>
        <authorList>
            <person name="Goeker M."/>
        </authorList>
    </citation>
    <scope>NUCLEOTIDE SEQUENCE [LARGE SCALE GENOMIC DNA]</scope>
    <source>
        <strain evidence="4 5">DSM 17328</strain>
    </source>
</reference>
<evidence type="ECO:0000256" key="1">
    <source>
        <dbReference type="ARBA" id="ARBA00007661"/>
    </source>
</evidence>
<dbReference type="NCBIfam" id="TIGR00532">
    <property type="entry name" value="HMG_CoA_R_NAD"/>
    <property type="match status" value="1"/>
</dbReference>
<evidence type="ECO:0000256" key="3">
    <source>
        <dbReference type="RuleBase" id="RU361219"/>
    </source>
</evidence>